<dbReference type="Gene3D" id="1.10.340.70">
    <property type="match status" value="1"/>
</dbReference>
<dbReference type="SUPFAM" id="SSF53098">
    <property type="entry name" value="Ribonuclease H-like"/>
    <property type="match status" value="1"/>
</dbReference>
<dbReference type="Pfam" id="PF17921">
    <property type="entry name" value="Integrase_H2C2"/>
    <property type="match status" value="1"/>
</dbReference>
<dbReference type="eggNOG" id="KOG0017">
    <property type="taxonomic scope" value="Eukaryota"/>
</dbReference>
<organism evidence="2">
    <name type="scientific">Amphimedon queenslandica</name>
    <name type="common">Sponge</name>
    <dbReference type="NCBI Taxonomy" id="400682"/>
    <lineage>
        <taxon>Eukaryota</taxon>
        <taxon>Metazoa</taxon>
        <taxon>Porifera</taxon>
        <taxon>Demospongiae</taxon>
        <taxon>Heteroscleromorpha</taxon>
        <taxon>Haplosclerida</taxon>
        <taxon>Niphatidae</taxon>
        <taxon>Amphimedon</taxon>
    </lineage>
</organism>
<sequence>MGSIAGHPDNDSTRKQLVVPSSLQSKVLEHVHGGSVGGHLGQSKTLEKLKSRFYWPGHYNDVMMWCSTCSVCLARISPAPKPNAPLTSITRGNPMQLVAVDLVGPLPWSTTGKSYILVAADYCTKWCEAYPLPNMEAATVAEVLTKELFFRSSPPEVLHSGQGRQFDGLLINEICRILQIRK</sequence>
<dbReference type="OrthoDB" id="8187670at2759"/>
<evidence type="ECO:0000313" key="2">
    <source>
        <dbReference type="EnsemblMetazoa" id="Aqu2.1.19884_001"/>
    </source>
</evidence>
<dbReference type="InterPro" id="IPR050951">
    <property type="entry name" value="Retrovirus_Pol_polyprotein"/>
</dbReference>
<dbReference type="GO" id="GO:0015074">
    <property type="term" value="P:DNA integration"/>
    <property type="evidence" value="ECO:0007669"/>
    <property type="project" value="InterPro"/>
</dbReference>
<dbReference type="OMA" id="IPMANHE"/>
<proteinExistence type="predicted"/>
<name>A0A1X7TXB3_AMPQE</name>
<dbReference type="PANTHER" id="PTHR37984:SF15">
    <property type="entry name" value="INTEGRASE CATALYTIC DOMAIN-CONTAINING PROTEIN"/>
    <property type="match status" value="1"/>
</dbReference>
<reference evidence="2" key="1">
    <citation type="submission" date="2017-05" db="UniProtKB">
        <authorList>
            <consortium name="EnsemblMetazoa"/>
        </authorList>
    </citation>
    <scope>IDENTIFICATION</scope>
</reference>
<dbReference type="InterPro" id="IPR041588">
    <property type="entry name" value="Integrase_H2C2"/>
</dbReference>
<dbReference type="InParanoid" id="A0A1X7TXB3"/>
<dbReference type="InterPro" id="IPR001584">
    <property type="entry name" value="Integrase_cat-core"/>
</dbReference>
<feature type="domain" description="Integrase catalytic" evidence="1">
    <location>
        <begin position="90"/>
        <end position="182"/>
    </location>
</feature>
<dbReference type="Pfam" id="PF00665">
    <property type="entry name" value="rve"/>
    <property type="match status" value="1"/>
</dbReference>
<dbReference type="GO" id="GO:0003676">
    <property type="term" value="F:nucleic acid binding"/>
    <property type="evidence" value="ECO:0007669"/>
    <property type="project" value="InterPro"/>
</dbReference>
<dbReference type="InterPro" id="IPR036397">
    <property type="entry name" value="RNaseH_sf"/>
</dbReference>
<dbReference type="EnsemblMetazoa" id="Aqu2.1.19884_001">
    <property type="protein sequence ID" value="Aqu2.1.19884_001"/>
    <property type="gene ID" value="Aqu2.1.19884"/>
</dbReference>
<dbReference type="InterPro" id="IPR012337">
    <property type="entry name" value="RNaseH-like_sf"/>
</dbReference>
<evidence type="ECO:0000259" key="1">
    <source>
        <dbReference type="PROSITE" id="PS50994"/>
    </source>
</evidence>
<dbReference type="AlphaFoldDB" id="A0A1X7TXB3"/>
<accession>A0A1X7TXB3</accession>
<protein>
    <recommendedName>
        <fullName evidence="1">Integrase catalytic domain-containing protein</fullName>
    </recommendedName>
</protein>
<dbReference type="Gene3D" id="3.30.420.10">
    <property type="entry name" value="Ribonuclease H-like superfamily/Ribonuclease H"/>
    <property type="match status" value="1"/>
</dbReference>
<dbReference type="PROSITE" id="PS50994">
    <property type="entry name" value="INTEGRASE"/>
    <property type="match status" value="1"/>
</dbReference>
<dbReference type="FunFam" id="1.10.340.70:FF:000001">
    <property type="entry name" value="Retrovirus-related Pol polyprotein from transposon gypsy-like Protein"/>
    <property type="match status" value="1"/>
</dbReference>
<dbReference type="PANTHER" id="PTHR37984">
    <property type="entry name" value="PROTEIN CBG26694"/>
    <property type="match status" value="1"/>
</dbReference>